<evidence type="ECO:0000313" key="2">
    <source>
        <dbReference type="Proteomes" id="UP000023152"/>
    </source>
</evidence>
<proteinExistence type="predicted"/>
<gene>
    <name evidence="1" type="ORF">RFI_35622</name>
</gene>
<organism evidence="1 2">
    <name type="scientific">Reticulomyxa filosa</name>
    <dbReference type="NCBI Taxonomy" id="46433"/>
    <lineage>
        <taxon>Eukaryota</taxon>
        <taxon>Sar</taxon>
        <taxon>Rhizaria</taxon>
        <taxon>Retaria</taxon>
        <taxon>Foraminifera</taxon>
        <taxon>Monothalamids</taxon>
        <taxon>Reticulomyxidae</taxon>
        <taxon>Reticulomyxa</taxon>
    </lineage>
</organism>
<dbReference type="AlphaFoldDB" id="X6LL07"/>
<feature type="non-terminal residue" evidence="1">
    <location>
        <position position="1"/>
    </location>
</feature>
<dbReference type="Proteomes" id="UP000023152">
    <property type="component" value="Unassembled WGS sequence"/>
</dbReference>
<dbReference type="EMBL" id="ASPP01037336">
    <property type="protein sequence ID" value="ETO01817.1"/>
    <property type="molecule type" value="Genomic_DNA"/>
</dbReference>
<name>X6LL07_RETFI</name>
<evidence type="ECO:0000313" key="1">
    <source>
        <dbReference type="EMBL" id="ETO01817.1"/>
    </source>
</evidence>
<protein>
    <submittedName>
        <fullName evidence="1">Uncharacterized protein</fullName>
    </submittedName>
</protein>
<reference evidence="1 2" key="1">
    <citation type="journal article" date="2013" name="Curr. Biol.">
        <title>The Genome of the Foraminiferan Reticulomyxa filosa.</title>
        <authorList>
            <person name="Glockner G."/>
            <person name="Hulsmann N."/>
            <person name="Schleicher M."/>
            <person name="Noegel A.A."/>
            <person name="Eichinger L."/>
            <person name="Gallinger C."/>
            <person name="Pawlowski J."/>
            <person name="Sierra R."/>
            <person name="Euteneuer U."/>
            <person name="Pillet L."/>
            <person name="Moustafa A."/>
            <person name="Platzer M."/>
            <person name="Groth M."/>
            <person name="Szafranski K."/>
            <person name="Schliwa M."/>
        </authorList>
    </citation>
    <scope>NUCLEOTIDE SEQUENCE [LARGE SCALE GENOMIC DNA]</scope>
</reference>
<accession>X6LL07</accession>
<keyword evidence="2" id="KW-1185">Reference proteome</keyword>
<sequence length="160" mass="18906">KKFSLFRKNSLKHYNRLLALLFKHLTKQTSTTWNSLLRVSFSMFSFAKCNNYRKRKKIISVNLIHPKQTSFKKRVLSSRLKQIRLSILISPDIGNIQIGINSEKQGIDMIKFEVEKFLFFLELSSMGKIYNIKYKKTEKIIGKCIHNQHDDIWNVAPKKK</sequence>
<comment type="caution">
    <text evidence="1">The sequence shown here is derived from an EMBL/GenBank/DDBJ whole genome shotgun (WGS) entry which is preliminary data.</text>
</comment>